<keyword evidence="1" id="KW-0732">Signal</keyword>
<dbReference type="STRING" id="927665.HMPREF1535_02403"/>
<accession>A0A0F5JG25</accession>
<proteinExistence type="predicted"/>
<evidence type="ECO:0000313" key="3">
    <source>
        <dbReference type="Proteomes" id="UP000033047"/>
    </source>
</evidence>
<dbReference type="PROSITE" id="PS51257">
    <property type="entry name" value="PROKAR_LIPOPROTEIN"/>
    <property type="match status" value="1"/>
</dbReference>
<dbReference type="RefSeq" id="WP_009859799.1">
    <property type="nucleotide sequence ID" value="NZ_KQ033912.1"/>
</dbReference>
<name>A0A0F5JG25_9BACT</name>
<feature type="chain" id="PRO_5002489895" description="DUF4249 domain-containing protein" evidence="1">
    <location>
        <begin position="20"/>
        <end position="333"/>
    </location>
</feature>
<feature type="signal peptide" evidence="1">
    <location>
        <begin position="1"/>
        <end position="19"/>
    </location>
</feature>
<dbReference type="Proteomes" id="UP000033047">
    <property type="component" value="Unassembled WGS sequence"/>
</dbReference>
<gene>
    <name evidence="2" type="ORF">HMPREF1535_02403</name>
</gene>
<organism evidence="2 3">
    <name type="scientific">Parabacteroides goldsteinii DSM 19448 = WAL 12034</name>
    <dbReference type="NCBI Taxonomy" id="927665"/>
    <lineage>
        <taxon>Bacteria</taxon>
        <taxon>Pseudomonadati</taxon>
        <taxon>Bacteroidota</taxon>
        <taxon>Bacteroidia</taxon>
        <taxon>Bacteroidales</taxon>
        <taxon>Tannerellaceae</taxon>
        <taxon>Parabacteroides</taxon>
    </lineage>
</organism>
<dbReference type="AlphaFoldDB" id="A0A0F5JG25"/>
<dbReference type="HOGENOM" id="CLU_068622_0_0_10"/>
<dbReference type="Pfam" id="PF14054">
    <property type="entry name" value="DUF4249"/>
    <property type="match status" value="1"/>
</dbReference>
<evidence type="ECO:0008006" key="4">
    <source>
        <dbReference type="Google" id="ProtNLM"/>
    </source>
</evidence>
<sequence>MRKNLSYLLFILYTSLFSACENEIPFQSKIQEPQLLMNAFLEAEKEENQVYLHIIDGETTTLVSDGAVTIYVNGEKKEVAEAELISTSYNDSTKYCRVKTQFLPGDLVRLEAAAENGQYHAWAEVKIPQPIEKIIQVDTLLTKIKIGYYMDNCIRYRITFNDRSGEKNYYQLRIQENTYRTYPEEGTTYGPEIIYPDIISQEDIVLTDGHLSTADDEEFGILDMTVQNVNNVFTDSRFENGSYTLNVYTRYYDHKNMDEKLFVETDAVIRLLCITQTDYRYMRAMNCLESGNYNETFMEPVIIPQNVVGGLGFVGASSEKQMTIRILTRPPLW</sequence>
<evidence type="ECO:0000313" key="2">
    <source>
        <dbReference type="EMBL" id="KKB56427.1"/>
    </source>
</evidence>
<comment type="caution">
    <text evidence="2">The sequence shown here is derived from an EMBL/GenBank/DDBJ whole genome shotgun (WGS) entry which is preliminary data.</text>
</comment>
<dbReference type="InterPro" id="IPR025345">
    <property type="entry name" value="DUF4249"/>
</dbReference>
<reference evidence="2 3" key="1">
    <citation type="submission" date="2013-04" db="EMBL/GenBank/DDBJ databases">
        <title>The Genome Sequence of Parabacteroides goldsteinii DSM 19448.</title>
        <authorList>
            <consortium name="The Broad Institute Genomics Platform"/>
            <person name="Earl A."/>
            <person name="Ward D."/>
            <person name="Feldgarden M."/>
            <person name="Gevers D."/>
            <person name="Martens E."/>
            <person name="Sakamoto M."/>
            <person name="Benno Y."/>
            <person name="Song Y."/>
            <person name="Liu C."/>
            <person name="Lee J."/>
            <person name="Bolanos M."/>
            <person name="Vaisanen M.L."/>
            <person name="Finegold S.M."/>
            <person name="Walker B."/>
            <person name="Young S."/>
            <person name="Zeng Q."/>
            <person name="Gargeya S."/>
            <person name="Fitzgerald M."/>
            <person name="Haas B."/>
            <person name="Abouelleil A."/>
            <person name="Allen A.W."/>
            <person name="Alvarado L."/>
            <person name="Arachchi H.M."/>
            <person name="Berlin A.M."/>
            <person name="Chapman S.B."/>
            <person name="Gainer-Dewar J."/>
            <person name="Goldberg J."/>
            <person name="Griggs A."/>
            <person name="Gujja S."/>
            <person name="Hansen M."/>
            <person name="Howarth C."/>
            <person name="Imamovic A."/>
            <person name="Ireland A."/>
            <person name="Larimer J."/>
            <person name="McCowan C."/>
            <person name="Murphy C."/>
            <person name="Pearson M."/>
            <person name="Poon T.W."/>
            <person name="Priest M."/>
            <person name="Roberts A."/>
            <person name="Saif S."/>
            <person name="Shea T."/>
            <person name="Sisk P."/>
            <person name="Sykes S."/>
            <person name="Wortman J."/>
            <person name="Nusbaum C."/>
            <person name="Birren B."/>
        </authorList>
    </citation>
    <scope>NUCLEOTIDE SEQUENCE [LARGE SCALE GENOMIC DNA]</scope>
    <source>
        <strain evidence="2 3">DSM 19448</strain>
    </source>
</reference>
<evidence type="ECO:0000256" key="1">
    <source>
        <dbReference type="SAM" id="SignalP"/>
    </source>
</evidence>
<dbReference type="PATRIC" id="fig|927665.4.peg.2471"/>
<protein>
    <recommendedName>
        <fullName evidence="4">DUF4249 domain-containing protein</fullName>
    </recommendedName>
</protein>
<dbReference type="EMBL" id="AQHV01000011">
    <property type="protein sequence ID" value="KKB56427.1"/>
    <property type="molecule type" value="Genomic_DNA"/>
</dbReference>